<dbReference type="SMART" id="SM00345">
    <property type="entry name" value="HTH_GNTR"/>
    <property type="match status" value="1"/>
</dbReference>
<proteinExistence type="predicted"/>
<dbReference type="PANTHER" id="PTHR43537">
    <property type="entry name" value="TRANSCRIPTIONAL REGULATOR, GNTR FAMILY"/>
    <property type="match status" value="1"/>
</dbReference>
<evidence type="ECO:0000256" key="1">
    <source>
        <dbReference type="ARBA" id="ARBA00023015"/>
    </source>
</evidence>
<sequence>MNIKTLSPSPEASTQDASATQRAYLAIRRMIVVGELPPGEKLKIDSLRSMLDTGASPIREALSLLTSDQLVERIDQRGFRTAATSLENFEEILALRCSLEDMALRQSIANASEQWEESLVLSHHRMVRESRDNIERFEERHKAFHMALLDNCGSSILLRFCSQLYDLNIRYRYLAGKSLNYQKKRDVSKEHEDILNAAIERNADLASERLLNHYRQTGAFLTGLFSTASEQR</sequence>
<feature type="domain" description="HTH gntR-type" evidence="4">
    <location>
        <begin position="17"/>
        <end position="84"/>
    </location>
</feature>
<evidence type="ECO:0000256" key="3">
    <source>
        <dbReference type="ARBA" id="ARBA00023163"/>
    </source>
</evidence>
<name>A0A967EXV3_9PROT</name>
<dbReference type="PANTHER" id="PTHR43537:SF20">
    <property type="entry name" value="HTH-TYPE TRANSCRIPTIONAL REPRESSOR GLAR"/>
    <property type="match status" value="1"/>
</dbReference>
<dbReference type="GO" id="GO:0003700">
    <property type="term" value="F:DNA-binding transcription factor activity"/>
    <property type="evidence" value="ECO:0007669"/>
    <property type="project" value="InterPro"/>
</dbReference>
<dbReference type="Pfam" id="PF00392">
    <property type="entry name" value="GntR"/>
    <property type="match status" value="1"/>
</dbReference>
<protein>
    <submittedName>
        <fullName evidence="5">GntR family transcriptional regulator</fullName>
    </submittedName>
</protein>
<dbReference type="InterPro" id="IPR008920">
    <property type="entry name" value="TF_FadR/GntR_C"/>
</dbReference>
<dbReference type="GO" id="GO:0003677">
    <property type="term" value="F:DNA binding"/>
    <property type="evidence" value="ECO:0007669"/>
    <property type="project" value="UniProtKB-KW"/>
</dbReference>
<dbReference type="InterPro" id="IPR036390">
    <property type="entry name" value="WH_DNA-bd_sf"/>
</dbReference>
<dbReference type="RefSeq" id="WP_167224930.1">
    <property type="nucleotide sequence ID" value="NZ_JAAQPH010000008.1"/>
</dbReference>
<dbReference type="InterPro" id="IPR011711">
    <property type="entry name" value="GntR_C"/>
</dbReference>
<dbReference type="SUPFAM" id="SSF48008">
    <property type="entry name" value="GntR ligand-binding domain-like"/>
    <property type="match status" value="1"/>
</dbReference>
<evidence type="ECO:0000256" key="2">
    <source>
        <dbReference type="ARBA" id="ARBA00023125"/>
    </source>
</evidence>
<evidence type="ECO:0000313" key="6">
    <source>
        <dbReference type="Proteomes" id="UP000761264"/>
    </source>
</evidence>
<comment type="caution">
    <text evidence="5">The sequence shown here is derived from an EMBL/GenBank/DDBJ whole genome shotgun (WGS) entry which is preliminary data.</text>
</comment>
<dbReference type="Pfam" id="PF07729">
    <property type="entry name" value="FCD"/>
    <property type="match status" value="1"/>
</dbReference>
<keyword evidence="3" id="KW-0804">Transcription</keyword>
<dbReference type="EMBL" id="JAAQPH010000008">
    <property type="protein sequence ID" value="NIA69400.1"/>
    <property type="molecule type" value="Genomic_DNA"/>
</dbReference>
<accession>A0A967EXV3</accession>
<keyword evidence="6" id="KW-1185">Reference proteome</keyword>
<dbReference type="Gene3D" id="1.10.10.10">
    <property type="entry name" value="Winged helix-like DNA-binding domain superfamily/Winged helix DNA-binding domain"/>
    <property type="match status" value="1"/>
</dbReference>
<dbReference type="Gene3D" id="1.20.120.530">
    <property type="entry name" value="GntR ligand-binding domain-like"/>
    <property type="match status" value="1"/>
</dbReference>
<dbReference type="InterPro" id="IPR036388">
    <property type="entry name" value="WH-like_DNA-bd_sf"/>
</dbReference>
<dbReference type="InterPro" id="IPR000524">
    <property type="entry name" value="Tscrpt_reg_HTH_GntR"/>
</dbReference>
<evidence type="ECO:0000313" key="5">
    <source>
        <dbReference type="EMBL" id="NIA69400.1"/>
    </source>
</evidence>
<keyword evidence="2" id="KW-0238">DNA-binding</keyword>
<dbReference type="SUPFAM" id="SSF46785">
    <property type="entry name" value="Winged helix' DNA-binding domain"/>
    <property type="match status" value="1"/>
</dbReference>
<dbReference type="SMART" id="SM00895">
    <property type="entry name" value="FCD"/>
    <property type="match status" value="1"/>
</dbReference>
<organism evidence="5 6">
    <name type="scientific">Pelagibius litoralis</name>
    <dbReference type="NCBI Taxonomy" id="374515"/>
    <lineage>
        <taxon>Bacteria</taxon>
        <taxon>Pseudomonadati</taxon>
        <taxon>Pseudomonadota</taxon>
        <taxon>Alphaproteobacteria</taxon>
        <taxon>Rhodospirillales</taxon>
        <taxon>Rhodovibrionaceae</taxon>
        <taxon>Pelagibius</taxon>
    </lineage>
</organism>
<reference evidence="5" key="1">
    <citation type="submission" date="2020-03" db="EMBL/GenBank/DDBJ databases">
        <title>Genome of Pelagibius litoralis DSM 21314T.</title>
        <authorList>
            <person name="Wang G."/>
        </authorList>
    </citation>
    <scope>NUCLEOTIDE SEQUENCE</scope>
    <source>
        <strain evidence="5">DSM 21314</strain>
    </source>
</reference>
<keyword evidence="1" id="KW-0805">Transcription regulation</keyword>
<dbReference type="AlphaFoldDB" id="A0A967EXV3"/>
<evidence type="ECO:0000259" key="4">
    <source>
        <dbReference type="PROSITE" id="PS50949"/>
    </source>
</evidence>
<dbReference type="Proteomes" id="UP000761264">
    <property type="component" value="Unassembled WGS sequence"/>
</dbReference>
<gene>
    <name evidence="5" type="ORF">HBA54_12435</name>
</gene>
<dbReference type="PROSITE" id="PS50949">
    <property type="entry name" value="HTH_GNTR"/>
    <property type="match status" value="1"/>
</dbReference>